<dbReference type="GO" id="GO:0016887">
    <property type="term" value="F:ATP hydrolysis activity"/>
    <property type="evidence" value="ECO:0007669"/>
    <property type="project" value="InterPro"/>
</dbReference>
<gene>
    <name evidence="8" type="ORF">PBIL07802_LOCUS12350</name>
</gene>
<dbReference type="NCBIfam" id="NF041083">
    <property type="entry name" value="thermosome_beta"/>
    <property type="match status" value="1"/>
</dbReference>
<dbReference type="FunFam" id="3.50.7.10:FF:000004">
    <property type="entry name" value="T-complex protein 1 subunit zeta"/>
    <property type="match status" value="1"/>
</dbReference>
<evidence type="ECO:0000313" key="8">
    <source>
        <dbReference type="EMBL" id="CAE0250150.1"/>
    </source>
</evidence>
<evidence type="ECO:0000256" key="7">
    <source>
        <dbReference type="RuleBase" id="RU004187"/>
    </source>
</evidence>
<dbReference type="SUPFAM" id="SSF54849">
    <property type="entry name" value="GroEL-intermediate domain like"/>
    <property type="match status" value="1"/>
</dbReference>
<dbReference type="Pfam" id="PF00118">
    <property type="entry name" value="Cpn60_TCP1"/>
    <property type="match status" value="1"/>
</dbReference>
<name>A0A7S3D8R3_9EUKA</name>
<dbReference type="FunFam" id="1.10.560.10:FF:000038">
    <property type="entry name" value="Chaperonin containing TCP1 subunit 6B"/>
    <property type="match status" value="1"/>
</dbReference>
<evidence type="ECO:0000256" key="3">
    <source>
        <dbReference type="ARBA" id="ARBA00022490"/>
    </source>
</evidence>
<dbReference type="GO" id="GO:0005737">
    <property type="term" value="C:cytoplasm"/>
    <property type="evidence" value="ECO:0007669"/>
    <property type="project" value="UniProtKB-SubCell"/>
</dbReference>
<dbReference type="InterPro" id="IPR012722">
    <property type="entry name" value="Chap_CCT_zeta"/>
</dbReference>
<dbReference type="Gene3D" id="3.50.7.10">
    <property type="entry name" value="GroEL"/>
    <property type="match status" value="1"/>
</dbReference>
<dbReference type="CDD" id="cd03342">
    <property type="entry name" value="TCP1_zeta"/>
    <property type="match status" value="1"/>
</dbReference>
<comment type="subcellular location">
    <subcellularLocation>
        <location evidence="1">Cytoplasm</location>
    </subcellularLocation>
</comment>
<sequence length="543" mass="59786">MASVKSLNPDADVSRKAAALAMTLSAAKGLQDILRSNLGPKGTLKMLVGGSGDIKMTKDGNTLLHEMQIQHPTAALIARTATAIDDMCGDGTTSGVIIIGELLKQAERYLLEGQHPRILSDGFEEAKTLSVEYLEKFKMPMEKVDREKLLSVAHTSLCTKLPPELANMVADIVVDAILCIKQEDTPLDLHMIEIMHMHHRVETESRLVKGLVMDHGARHPDMPKKLKNCFVLTCNVSLEYEKTETSAGFFYNNAQQKQALTDAERKFTDDVVRKVIDFKRTVCGDTGKSFVIFNQKGIDPIALDMLAKEGIFALRRAKKRNMERLALACGGYAVNSFDDMTEECLGYADLVYETTLGEEKYTFVEGVQNPHSCTILLKGAHKHQIAQVKEAVRDGLRSVKNVLEDGSLIPGAGAFEVGLYNYLMDKSKEITGKKKLGVQAFAEGMMIIPKVLAENSGHDAQDAVIALKDEFYAQKQQKAKAGDESEPTVGIDIDTGKAINPIDTGVYDNYRVKRQLIHSTAIIATQLLLVDEVMRAGKQMGKR</sequence>
<accession>A0A7S3D8R3</accession>
<keyword evidence="6 7" id="KW-0143">Chaperone</keyword>
<dbReference type="PRINTS" id="PR00304">
    <property type="entry name" value="TCOMPLEXTCP1"/>
</dbReference>
<keyword evidence="3" id="KW-0963">Cytoplasm</keyword>
<dbReference type="InterPro" id="IPR027410">
    <property type="entry name" value="TCP-1-like_intermed_sf"/>
</dbReference>
<dbReference type="Gene3D" id="3.30.260.10">
    <property type="entry name" value="TCP-1-like chaperonin intermediate domain"/>
    <property type="match status" value="1"/>
</dbReference>
<evidence type="ECO:0000256" key="4">
    <source>
        <dbReference type="ARBA" id="ARBA00022741"/>
    </source>
</evidence>
<evidence type="ECO:0008006" key="9">
    <source>
        <dbReference type="Google" id="ProtNLM"/>
    </source>
</evidence>
<reference evidence="8" key="1">
    <citation type="submission" date="2021-01" db="EMBL/GenBank/DDBJ databases">
        <authorList>
            <person name="Corre E."/>
            <person name="Pelletier E."/>
            <person name="Niang G."/>
            <person name="Scheremetjew M."/>
            <person name="Finn R."/>
            <person name="Kale V."/>
            <person name="Holt S."/>
            <person name="Cochrane G."/>
            <person name="Meng A."/>
            <person name="Brown T."/>
            <person name="Cohen L."/>
        </authorList>
    </citation>
    <scope>NUCLEOTIDE SEQUENCE</scope>
    <source>
        <strain evidence="8">NIES-2562</strain>
    </source>
</reference>
<keyword evidence="4 7" id="KW-0547">Nucleotide-binding</keyword>
<dbReference type="AlphaFoldDB" id="A0A7S3D8R3"/>
<dbReference type="Gene3D" id="1.10.560.10">
    <property type="entry name" value="GroEL-like equatorial domain"/>
    <property type="match status" value="1"/>
</dbReference>
<dbReference type="InterPro" id="IPR017998">
    <property type="entry name" value="Chaperone_TCP-1"/>
</dbReference>
<dbReference type="SUPFAM" id="SSF52029">
    <property type="entry name" value="GroEL apical domain-like"/>
    <property type="match status" value="1"/>
</dbReference>
<dbReference type="EMBL" id="HBIB01018965">
    <property type="protein sequence ID" value="CAE0250150.1"/>
    <property type="molecule type" value="Transcribed_RNA"/>
</dbReference>
<dbReference type="InterPro" id="IPR027409">
    <property type="entry name" value="GroEL-like_apical_dom_sf"/>
</dbReference>
<dbReference type="FunFam" id="1.10.560.10:FF:000058">
    <property type="entry name" value="T-complex protein 1 subunit zeta"/>
    <property type="match status" value="1"/>
</dbReference>
<dbReference type="SUPFAM" id="SSF48592">
    <property type="entry name" value="GroEL equatorial domain-like"/>
    <property type="match status" value="1"/>
</dbReference>
<dbReference type="NCBIfam" id="TIGR02347">
    <property type="entry name" value="chap_CCT_zeta"/>
    <property type="match status" value="1"/>
</dbReference>
<proteinExistence type="inferred from homology"/>
<dbReference type="GO" id="GO:0051082">
    <property type="term" value="F:unfolded protein binding"/>
    <property type="evidence" value="ECO:0007669"/>
    <property type="project" value="InterPro"/>
</dbReference>
<dbReference type="PANTHER" id="PTHR11353">
    <property type="entry name" value="CHAPERONIN"/>
    <property type="match status" value="1"/>
</dbReference>
<dbReference type="InterPro" id="IPR002423">
    <property type="entry name" value="Cpn60/GroEL/TCP-1"/>
</dbReference>
<dbReference type="FunFam" id="3.30.260.10:FF:000017">
    <property type="entry name" value="T-complex protein 1 subunit zeta"/>
    <property type="match status" value="1"/>
</dbReference>
<dbReference type="PROSITE" id="PS00751">
    <property type="entry name" value="TCP1_2"/>
    <property type="match status" value="1"/>
</dbReference>
<evidence type="ECO:0000256" key="1">
    <source>
        <dbReference type="ARBA" id="ARBA00004496"/>
    </source>
</evidence>
<dbReference type="GO" id="GO:0140662">
    <property type="term" value="F:ATP-dependent protein folding chaperone"/>
    <property type="evidence" value="ECO:0007669"/>
    <property type="project" value="InterPro"/>
</dbReference>
<dbReference type="InterPro" id="IPR053374">
    <property type="entry name" value="TCP-1_chaperonin"/>
</dbReference>
<protein>
    <recommendedName>
        <fullName evidence="9">T-complex protein 1 subunit zeta</fullName>
    </recommendedName>
</protein>
<comment type="similarity">
    <text evidence="2 7">Belongs to the TCP-1 chaperonin family.</text>
</comment>
<evidence type="ECO:0000256" key="2">
    <source>
        <dbReference type="ARBA" id="ARBA00008020"/>
    </source>
</evidence>
<dbReference type="InterPro" id="IPR027413">
    <property type="entry name" value="GROEL-like_equatorial_sf"/>
</dbReference>
<dbReference type="GO" id="GO:0005524">
    <property type="term" value="F:ATP binding"/>
    <property type="evidence" value="ECO:0007669"/>
    <property type="project" value="UniProtKB-KW"/>
</dbReference>
<dbReference type="InterPro" id="IPR002194">
    <property type="entry name" value="Chaperonin_TCP-1_CS"/>
</dbReference>
<keyword evidence="5 7" id="KW-0067">ATP-binding</keyword>
<organism evidence="8">
    <name type="scientific">Palpitomonas bilix</name>
    <dbReference type="NCBI Taxonomy" id="652834"/>
    <lineage>
        <taxon>Eukaryota</taxon>
        <taxon>Eukaryota incertae sedis</taxon>
    </lineage>
</organism>
<evidence type="ECO:0000256" key="5">
    <source>
        <dbReference type="ARBA" id="ARBA00022840"/>
    </source>
</evidence>
<evidence type="ECO:0000256" key="6">
    <source>
        <dbReference type="ARBA" id="ARBA00023186"/>
    </source>
</evidence>
<dbReference type="PROSITE" id="PS00750">
    <property type="entry name" value="TCP1_1"/>
    <property type="match status" value="1"/>
</dbReference>